<accession>A0AAE0JZN1</accession>
<dbReference type="SUPFAM" id="SSF52540">
    <property type="entry name" value="P-loop containing nucleoside triphosphate hydrolases"/>
    <property type="match status" value="1"/>
</dbReference>
<organism evidence="2 3">
    <name type="scientific">Lasiosphaeria ovina</name>
    <dbReference type="NCBI Taxonomy" id="92902"/>
    <lineage>
        <taxon>Eukaryota</taxon>
        <taxon>Fungi</taxon>
        <taxon>Dikarya</taxon>
        <taxon>Ascomycota</taxon>
        <taxon>Pezizomycotina</taxon>
        <taxon>Sordariomycetes</taxon>
        <taxon>Sordariomycetidae</taxon>
        <taxon>Sordariales</taxon>
        <taxon>Lasiosphaeriaceae</taxon>
        <taxon>Lasiosphaeria</taxon>
    </lineage>
</organism>
<dbReference type="Proteomes" id="UP001287356">
    <property type="component" value="Unassembled WGS sequence"/>
</dbReference>
<comment type="caution">
    <text evidence="2">The sequence shown here is derived from an EMBL/GenBank/DDBJ whole genome shotgun (WGS) entry which is preliminary data.</text>
</comment>
<dbReference type="EMBL" id="JAULSN010000007">
    <property type="protein sequence ID" value="KAK3366992.1"/>
    <property type="molecule type" value="Genomic_DNA"/>
</dbReference>
<protein>
    <submittedName>
        <fullName evidence="2">U3-containing 90S pre-ribosomal complex subunit-domain containing protein</fullName>
    </submittedName>
</protein>
<dbReference type="GO" id="GO:0030686">
    <property type="term" value="C:90S preribosome"/>
    <property type="evidence" value="ECO:0007669"/>
    <property type="project" value="TreeGrafter"/>
</dbReference>
<name>A0AAE0JZN1_9PEZI</name>
<gene>
    <name evidence="2" type="ORF">B0T24DRAFT_375581</name>
</gene>
<keyword evidence="3" id="KW-1185">Reference proteome</keyword>
<dbReference type="PANTHER" id="PTHR24030">
    <property type="entry name" value="PROTEIN CMSS1"/>
    <property type="match status" value="1"/>
</dbReference>
<feature type="compositionally biased region" description="Basic and acidic residues" evidence="1">
    <location>
        <begin position="7"/>
        <end position="18"/>
    </location>
</feature>
<evidence type="ECO:0000313" key="2">
    <source>
        <dbReference type="EMBL" id="KAK3366992.1"/>
    </source>
</evidence>
<evidence type="ECO:0000256" key="1">
    <source>
        <dbReference type="SAM" id="MobiDB-lite"/>
    </source>
</evidence>
<reference evidence="2" key="1">
    <citation type="journal article" date="2023" name="Mol. Phylogenet. Evol.">
        <title>Genome-scale phylogeny and comparative genomics of the fungal order Sordariales.</title>
        <authorList>
            <person name="Hensen N."/>
            <person name="Bonometti L."/>
            <person name="Westerberg I."/>
            <person name="Brannstrom I.O."/>
            <person name="Guillou S."/>
            <person name="Cros-Aarteil S."/>
            <person name="Calhoun S."/>
            <person name="Haridas S."/>
            <person name="Kuo A."/>
            <person name="Mondo S."/>
            <person name="Pangilinan J."/>
            <person name="Riley R."/>
            <person name="LaButti K."/>
            <person name="Andreopoulos B."/>
            <person name="Lipzen A."/>
            <person name="Chen C."/>
            <person name="Yan M."/>
            <person name="Daum C."/>
            <person name="Ng V."/>
            <person name="Clum A."/>
            <person name="Steindorff A."/>
            <person name="Ohm R.A."/>
            <person name="Martin F."/>
            <person name="Silar P."/>
            <person name="Natvig D.O."/>
            <person name="Lalanne C."/>
            <person name="Gautier V."/>
            <person name="Ament-Velasquez S.L."/>
            <person name="Kruys A."/>
            <person name="Hutchinson M.I."/>
            <person name="Powell A.J."/>
            <person name="Barry K."/>
            <person name="Miller A.N."/>
            <person name="Grigoriev I.V."/>
            <person name="Debuchy R."/>
            <person name="Gladieux P."/>
            <person name="Hiltunen Thoren M."/>
            <person name="Johannesson H."/>
        </authorList>
    </citation>
    <scope>NUCLEOTIDE SEQUENCE</scope>
    <source>
        <strain evidence="2">CBS 958.72</strain>
    </source>
</reference>
<reference evidence="2" key="2">
    <citation type="submission" date="2023-06" db="EMBL/GenBank/DDBJ databases">
        <authorList>
            <consortium name="Lawrence Berkeley National Laboratory"/>
            <person name="Haridas S."/>
            <person name="Hensen N."/>
            <person name="Bonometti L."/>
            <person name="Westerberg I."/>
            <person name="Brannstrom I.O."/>
            <person name="Guillou S."/>
            <person name="Cros-Aarteil S."/>
            <person name="Calhoun S."/>
            <person name="Kuo A."/>
            <person name="Mondo S."/>
            <person name="Pangilinan J."/>
            <person name="Riley R."/>
            <person name="Labutti K."/>
            <person name="Andreopoulos B."/>
            <person name="Lipzen A."/>
            <person name="Chen C."/>
            <person name="Yanf M."/>
            <person name="Daum C."/>
            <person name="Ng V."/>
            <person name="Clum A."/>
            <person name="Steindorff A."/>
            <person name="Ohm R."/>
            <person name="Martin F."/>
            <person name="Silar P."/>
            <person name="Natvig D."/>
            <person name="Lalanne C."/>
            <person name="Gautier V."/>
            <person name="Ament-Velasquez S.L."/>
            <person name="Kruys A."/>
            <person name="Hutchinson M.I."/>
            <person name="Powell A.J."/>
            <person name="Barry K."/>
            <person name="Miller A.N."/>
            <person name="Grigoriev I.V."/>
            <person name="Debuchy R."/>
            <person name="Gladieux P."/>
            <person name="Thoren M.H."/>
            <person name="Johannesson H."/>
        </authorList>
    </citation>
    <scope>NUCLEOTIDE SEQUENCE</scope>
    <source>
        <strain evidence="2">CBS 958.72</strain>
    </source>
</reference>
<proteinExistence type="predicted"/>
<dbReference type="InterPro" id="IPR027417">
    <property type="entry name" value="P-loop_NTPase"/>
</dbReference>
<dbReference type="AlphaFoldDB" id="A0AAE0JZN1"/>
<sequence>MAALEQKIMKRKADDDGSKKKKKKKVHEDEADLDVEAGLNRAFERMDSQLLADHIAQKTSRFGTDLSPIELSDLYISATAIKDTTSWQKPRSQNSLPDFLEAFSENPEKLQSAPRKLGAPHTIIVAAAGQRAADLVRSVRTFQQKGIPVAKLFAKHFKVEEQVAFLKKTRTGIAVGTPQRLIDLINDGALSIEHLKRIVIDASHIDQKKRDITNMKETMLPLAKLLSRKDLKDKYANEEKPTELLFY</sequence>
<feature type="region of interest" description="Disordered" evidence="1">
    <location>
        <begin position="1"/>
        <end position="31"/>
    </location>
</feature>
<dbReference type="PANTHER" id="PTHR24030:SF0">
    <property type="entry name" value="PROTEIN CMSS1"/>
    <property type="match status" value="1"/>
</dbReference>
<dbReference type="Pfam" id="PF14617">
    <property type="entry name" value="CMS1"/>
    <property type="match status" value="1"/>
</dbReference>
<dbReference type="InterPro" id="IPR032704">
    <property type="entry name" value="Cms1"/>
</dbReference>
<dbReference type="Gene3D" id="3.40.50.300">
    <property type="entry name" value="P-loop containing nucleotide triphosphate hydrolases"/>
    <property type="match status" value="1"/>
</dbReference>
<dbReference type="GO" id="GO:0005634">
    <property type="term" value="C:nucleus"/>
    <property type="evidence" value="ECO:0007669"/>
    <property type="project" value="TreeGrafter"/>
</dbReference>
<evidence type="ECO:0000313" key="3">
    <source>
        <dbReference type="Proteomes" id="UP001287356"/>
    </source>
</evidence>